<feature type="transmembrane region" description="Helical" evidence="1">
    <location>
        <begin position="263"/>
        <end position="293"/>
    </location>
</feature>
<dbReference type="GO" id="GO:0043190">
    <property type="term" value="C:ATP-binding cassette (ABC) transporter complex"/>
    <property type="evidence" value="ECO:0007669"/>
    <property type="project" value="InterPro"/>
</dbReference>
<evidence type="ECO:0000313" key="2">
    <source>
        <dbReference type="EMBL" id="BAL96187.1"/>
    </source>
</evidence>
<keyword evidence="1" id="KW-0812">Transmembrane</keyword>
<evidence type="ECO:0000256" key="1">
    <source>
        <dbReference type="SAM" id="Phobius"/>
    </source>
</evidence>
<accession>I0HT50</accession>
<gene>
    <name evidence="2" type="ordered locus">RGE_28480</name>
</gene>
<reference evidence="2 3" key="1">
    <citation type="journal article" date="2012" name="J. Bacteriol.">
        <title>Complete genome sequence of phototrophic betaproteobacterium Rubrivivax gelatinosus IL144.</title>
        <authorList>
            <person name="Nagashima S."/>
            <person name="Kamimura A."/>
            <person name="Shimizu T."/>
            <person name="Nakamura-isaki S."/>
            <person name="Aono E."/>
            <person name="Sakamoto K."/>
            <person name="Ichikawa N."/>
            <person name="Nakazawa H."/>
            <person name="Sekine M."/>
            <person name="Yamazaki S."/>
            <person name="Fujita N."/>
            <person name="Shimada K."/>
            <person name="Hanada S."/>
            <person name="Nagashima K.V.P."/>
        </authorList>
    </citation>
    <scope>NUCLEOTIDE SEQUENCE [LARGE SCALE GENOMIC DNA]</scope>
    <source>
        <strain evidence="3">NBRC 100245 / IL144</strain>
    </source>
</reference>
<feature type="transmembrane region" description="Helical" evidence="1">
    <location>
        <begin position="313"/>
        <end position="332"/>
    </location>
</feature>
<dbReference type="eggNOG" id="COG0767">
    <property type="taxonomic scope" value="Bacteria"/>
</dbReference>
<evidence type="ECO:0000313" key="3">
    <source>
        <dbReference type="Proteomes" id="UP000007883"/>
    </source>
</evidence>
<keyword evidence="3" id="KW-1185">Reference proteome</keyword>
<keyword evidence="1" id="KW-1133">Transmembrane helix</keyword>
<dbReference type="PATRIC" id="fig|983917.3.peg.2776"/>
<dbReference type="KEGG" id="rge:RGE_28480"/>
<organism evidence="2 3">
    <name type="scientific">Rubrivivax gelatinosus (strain NBRC 100245 / IL144)</name>
    <dbReference type="NCBI Taxonomy" id="983917"/>
    <lineage>
        <taxon>Bacteria</taxon>
        <taxon>Pseudomonadati</taxon>
        <taxon>Pseudomonadota</taxon>
        <taxon>Betaproteobacteria</taxon>
        <taxon>Burkholderiales</taxon>
        <taxon>Sphaerotilaceae</taxon>
        <taxon>Rubrivivax</taxon>
    </lineage>
</organism>
<feature type="transmembrane region" description="Helical" evidence="1">
    <location>
        <begin position="171"/>
        <end position="190"/>
    </location>
</feature>
<dbReference type="Pfam" id="PF02405">
    <property type="entry name" value="MlaE"/>
    <property type="match status" value="1"/>
</dbReference>
<dbReference type="PANTHER" id="PTHR30188">
    <property type="entry name" value="ABC TRANSPORTER PERMEASE PROTEIN-RELATED"/>
    <property type="match status" value="1"/>
</dbReference>
<keyword evidence="1" id="KW-0472">Membrane</keyword>
<dbReference type="HOGENOM" id="CLU_045686_0_2_4"/>
<dbReference type="STRING" id="983917.RGE_28480"/>
<dbReference type="InterPro" id="IPR030802">
    <property type="entry name" value="Permease_MalE"/>
</dbReference>
<dbReference type="GO" id="GO:0005548">
    <property type="term" value="F:phospholipid transporter activity"/>
    <property type="evidence" value="ECO:0007669"/>
    <property type="project" value="TreeGrafter"/>
</dbReference>
<name>I0HT50_RUBGI</name>
<sequence length="376" mass="39411">MSAPEAGERQARAEWQADGGNAVLQLAGDWRGMPAELPAPPGDARRLRVQAQDITWDARLASALWQLLQPLAAESRELKLDGLPPGLARILTLALPAPRAAAAPPPAPRSRRPHWVTELGHQSHDAWERALATLRFVGELVLAFGRLLRGRSDMRGADFAWQLDQCGPRSVPIVSLVCALVGLIVAYMGAVQLARFGAQVFIADLVTIGVVREIAPLITAVILSGRVGAAFAAQIGSMVAAEEVDALRTLGIAPVDHLALPRVLALAVVTPLLAAYGAIVAMLMGGLVAVAIFGVEPLAYLNNSERALAVEHVAIGLVKAACYGVLVGIAGCRQGLAAGRSAQAVGAATTKSVVQSIVWIVIAASALTVLFQRLGW</sequence>
<dbReference type="RefSeq" id="WP_014429048.1">
    <property type="nucleotide sequence ID" value="NC_017075.1"/>
</dbReference>
<dbReference type="EMBL" id="AP012320">
    <property type="protein sequence ID" value="BAL96187.1"/>
    <property type="molecule type" value="Genomic_DNA"/>
</dbReference>
<dbReference type="Proteomes" id="UP000007883">
    <property type="component" value="Chromosome"/>
</dbReference>
<protein>
    <submittedName>
        <fullName evidence="2">Putative ABC transporter permease</fullName>
    </submittedName>
</protein>
<proteinExistence type="predicted"/>
<dbReference type="PANTHER" id="PTHR30188:SF3">
    <property type="entry name" value="ABC TRANSPORTER PERMEASE"/>
    <property type="match status" value="1"/>
</dbReference>
<feature type="transmembrane region" description="Helical" evidence="1">
    <location>
        <begin position="353"/>
        <end position="371"/>
    </location>
</feature>
<dbReference type="AlphaFoldDB" id="I0HT50"/>